<evidence type="ECO:0000313" key="1">
    <source>
        <dbReference type="EMBL" id="MBO1916315.1"/>
    </source>
</evidence>
<organism evidence="1 2">
    <name type="scientific">Providencia rettgeri</name>
    <dbReference type="NCBI Taxonomy" id="587"/>
    <lineage>
        <taxon>Bacteria</taxon>
        <taxon>Pseudomonadati</taxon>
        <taxon>Pseudomonadota</taxon>
        <taxon>Gammaproteobacteria</taxon>
        <taxon>Enterobacterales</taxon>
        <taxon>Morganellaceae</taxon>
        <taxon>Providencia</taxon>
    </lineage>
</organism>
<protein>
    <submittedName>
        <fullName evidence="1">Uncharacterized protein</fullName>
    </submittedName>
</protein>
<reference evidence="1" key="1">
    <citation type="submission" date="2021-03" db="EMBL/GenBank/DDBJ databases">
        <title>Molecular epidemiology and mechanisms of colistin and carbapenem resistance in Enterobacteriaceae from clinical isolates, the environment and porcine samples in Pretoria, South Africa.</title>
        <authorList>
            <person name="Bogoshi D."/>
            <person name="Mbelle N.M."/>
            <person name="Naidoo V."/>
            <person name="Osei Sekyere J."/>
        </authorList>
    </citation>
    <scope>NUCLEOTIDE SEQUENCE</scope>
    <source>
        <strain evidence="1">C052</strain>
    </source>
</reference>
<sequence length="68" mass="7934">MVSLANTDMDGSASHHSRYIVANVNVPYGYWSYRYQFYRNNKLQPFYASGQQYRMKAKIPTNSWMSAA</sequence>
<evidence type="ECO:0000313" key="2">
    <source>
        <dbReference type="Proteomes" id="UP000664477"/>
    </source>
</evidence>
<gene>
    <name evidence="1" type="ORF">J4727_12570</name>
</gene>
<dbReference type="AlphaFoldDB" id="A0A939SQV8"/>
<dbReference type="Proteomes" id="UP000664477">
    <property type="component" value="Unassembled WGS sequence"/>
</dbReference>
<name>A0A939SQV8_PRORE</name>
<accession>A0A939SQV8</accession>
<proteinExistence type="predicted"/>
<dbReference type="EMBL" id="JAGETQ010000068">
    <property type="protein sequence ID" value="MBO1916315.1"/>
    <property type="molecule type" value="Genomic_DNA"/>
</dbReference>
<comment type="caution">
    <text evidence="1">The sequence shown here is derived from an EMBL/GenBank/DDBJ whole genome shotgun (WGS) entry which is preliminary data.</text>
</comment>